<dbReference type="GO" id="GO:0019752">
    <property type="term" value="P:carboxylic acid metabolic process"/>
    <property type="evidence" value="ECO:0007669"/>
    <property type="project" value="UniProtKB-ARBA"/>
</dbReference>
<dbReference type="InterPro" id="IPR051400">
    <property type="entry name" value="HAD-like_hydrolase"/>
</dbReference>
<dbReference type="SUPFAM" id="SSF56784">
    <property type="entry name" value="HAD-like"/>
    <property type="match status" value="1"/>
</dbReference>
<dbReference type="Gene3D" id="1.10.150.520">
    <property type="match status" value="1"/>
</dbReference>
<dbReference type="PANTHER" id="PTHR46470">
    <property type="entry name" value="N-ACYLNEURAMINATE-9-PHOSPHATASE"/>
    <property type="match status" value="1"/>
</dbReference>
<dbReference type="PRINTS" id="PR00413">
    <property type="entry name" value="HADHALOGNASE"/>
</dbReference>
<dbReference type="InterPro" id="IPR036412">
    <property type="entry name" value="HAD-like_sf"/>
</dbReference>
<evidence type="ECO:0008006" key="6">
    <source>
        <dbReference type="Google" id="ProtNLM"/>
    </source>
</evidence>
<dbReference type="NCBIfam" id="TIGR01549">
    <property type="entry name" value="HAD-SF-IA-v1"/>
    <property type="match status" value="1"/>
</dbReference>
<dbReference type="SFLD" id="SFLDG01129">
    <property type="entry name" value="C1.5:_HAD__Beta-PGM__Phosphata"/>
    <property type="match status" value="1"/>
</dbReference>
<dbReference type="GO" id="GO:0016791">
    <property type="term" value="F:phosphatase activity"/>
    <property type="evidence" value="ECO:0007669"/>
    <property type="project" value="TreeGrafter"/>
</dbReference>
<protein>
    <recommendedName>
        <fullName evidence="6">Hydrolase</fullName>
    </recommendedName>
</protein>
<dbReference type="Proteomes" id="UP000195897">
    <property type="component" value="Unassembled WGS sequence"/>
</dbReference>
<dbReference type="AlphaFoldDB" id="A0A1Y4L1T4"/>
<name>A0A1Y4L1T4_9FIRM</name>
<dbReference type="RefSeq" id="WP_087374740.1">
    <property type="nucleotide sequence ID" value="NZ_NFKK01000027.1"/>
</dbReference>
<comment type="caution">
    <text evidence="4">The sequence shown here is derived from an EMBL/GenBank/DDBJ whole genome shotgun (WGS) entry which is preliminary data.</text>
</comment>
<keyword evidence="2" id="KW-0378">Hydrolase</keyword>
<evidence type="ECO:0000313" key="4">
    <source>
        <dbReference type="EMBL" id="OUP50757.1"/>
    </source>
</evidence>
<evidence type="ECO:0000256" key="2">
    <source>
        <dbReference type="ARBA" id="ARBA00022801"/>
    </source>
</evidence>
<dbReference type="PANTHER" id="PTHR46470:SF3">
    <property type="entry name" value="N-ACYLNEURAMINATE-9-PHOSPHATASE"/>
    <property type="match status" value="1"/>
</dbReference>
<evidence type="ECO:0000256" key="3">
    <source>
        <dbReference type="ARBA" id="ARBA00022842"/>
    </source>
</evidence>
<dbReference type="InterPro" id="IPR006439">
    <property type="entry name" value="HAD-SF_hydro_IA"/>
</dbReference>
<reference evidence="5" key="1">
    <citation type="submission" date="2017-04" db="EMBL/GenBank/DDBJ databases">
        <title>Function of individual gut microbiota members based on whole genome sequencing of pure cultures obtained from chicken caecum.</title>
        <authorList>
            <person name="Medvecky M."/>
            <person name="Cejkova D."/>
            <person name="Polansky O."/>
            <person name="Karasova D."/>
            <person name="Kubasova T."/>
            <person name="Cizek A."/>
            <person name="Rychlik I."/>
        </authorList>
    </citation>
    <scope>NUCLEOTIDE SEQUENCE [LARGE SCALE GENOMIC DNA]</scope>
    <source>
        <strain evidence="5">An180</strain>
    </source>
</reference>
<organism evidence="4 5">
    <name type="scientific">Butyricicoccus pullicaecorum</name>
    <dbReference type="NCBI Taxonomy" id="501571"/>
    <lineage>
        <taxon>Bacteria</taxon>
        <taxon>Bacillati</taxon>
        <taxon>Bacillota</taxon>
        <taxon>Clostridia</taxon>
        <taxon>Eubacteriales</taxon>
        <taxon>Butyricicoccaceae</taxon>
        <taxon>Butyricicoccus</taxon>
    </lineage>
</organism>
<dbReference type="Pfam" id="PF00702">
    <property type="entry name" value="Hydrolase"/>
    <property type="match status" value="1"/>
</dbReference>
<accession>A0A1Y4L1T4</accession>
<dbReference type="SFLD" id="SFLDS00003">
    <property type="entry name" value="Haloacid_Dehalogenase"/>
    <property type="match status" value="1"/>
</dbReference>
<dbReference type="EMBL" id="NFKK01000027">
    <property type="protein sequence ID" value="OUP50757.1"/>
    <property type="molecule type" value="Genomic_DNA"/>
</dbReference>
<dbReference type="Gene3D" id="3.40.50.1000">
    <property type="entry name" value="HAD superfamily/HAD-like"/>
    <property type="match status" value="1"/>
</dbReference>
<comment type="cofactor">
    <cofactor evidence="1">
        <name>Mg(2+)</name>
        <dbReference type="ChEBI" id="CHEBI:18420"/>
    </cofactor>
</comment>
<sequence>MKRKAVFFDLDDTLYSGFPEGDAEGFVRCGQYAAANCGVSAEEFTARIRQAREDLKVVLPREPEIHDRTLVAQQALEAFGINPIPHAEAMHDLYWSAVFDHMIVRPGAADFLTELREHGVKVGVCTNMLVGIQMRKLCRLGLADKVDFLVTSEEAGRDKPDSPIFELALKKAGCTPAEALMVGDNFTHDIIGAHRVGIDGLWLHVHDEPSVTADFPFLEAADFYQAADLIRSALDN</sequence>
<evidence type="ECO:0000313" key="5">
    <source>
        <dbReference type="Proteomes" id="UP000195897"/>
    </source>
</evidence>
<dbReference type="InterPro" id="IPR023214">
    <property type="entry name" value="HAD_sf"/>
</dbReference>
<proteinExistence type="predicted"/>
<dbReference type="NCBIfam" id="TIGR01509">
    <property type="entry name" value="HAD-SF-IA-v3"/>
    <property type="match status" value="1"/>
</dbReference>
<gene>
    <name evidence="4" type="ORF">B5F17_13770</name>
</gene>
<keyword evidence="3" id="KW-0460">Magnesium</keyword>
<evidence type="ECO:0000256" key="1">
    <source>
        <dbReference type="ARBA" id="ARBA00001946"/>
    </source>
</evidence>